<dbReference type="SUPFAM" id="SSF46785">
    <property type="entry name" value="Winged helix' DNA-binding domain"/>
    <property type="match status" value="1"/>
</dbReference>
<comment type="caution">
    <text evidence="2">The sequence shown here is derived from an EMBL/GenBank/DDBJ whole genome shotgun (WGS) entry which is preliminary data.</text>
</comment>
<dbReference type="PANTHER" id="PTHR18964">
    <property type="entry name" value="ROK (REPRESSOR, ORF, KINASE) FAMILY"/>
    <property type="match status" value="1"/>
</dbReference>
<evidence type="ECO:0000313" key="3">
    <source>
        <dbReference type="Proteomes" id="UP000242444"/>
    </source>
</evidence>
<proteinExistence type="inferred from homology"/>
<comment type="similarity">
    <text evidence="1">Belongs to the ROK (NagC/XylR) family.</text>
</comment>
<dbReference type="OrthoDB" id="5174513at2"/>
<dbReference type="Pfam" id="PF00480">
    <property type="entry name" value="ROK"/>
    <property type="match status" value="1"/>
</dbReference>
<gene>
    <name evidence="2" type="ORF">CFN78_18135</name>
</gene>
<dbReference type="EMBL" id="NKYE01000011">
    <property type="protein sequence ID" value="OZM71751.1"/>
    <property type="molecule type" value="Genomic_DNA"/>
</dbReference>
<dbReference type="Gene3D" id="1.10.10.10">
    <property type="entry name" value="Winged helix-like DNA-binding domain superfamily/Winged helix DNA-binding domain"/>
    <property type="match status" value="1"/>
</dbReference>
<dbReference type="AlphaFoldDB" id="A0A263D071"/>
<protein>
    <recommendedName>
        <fullName evidence="4">Sugar kinase</fullName>
    </recommendedName>
</protein>
<dbReference type="InterPro" id="IPR043129">
    <property type="entry name" value="ATPase_NBD"/>
</dbReference>
<accession>A0A263D071</accession>
<evidence type="ECO:0000313" key="2">
    <source>
        <dbReference type="EMBL" id="OZM71751.1"/>
    </source>
</evidence>
<dbReference type="InterPro" id="IPR000600">
    <property type="entry name" value="ROK"/>
</dbReference>
<dbReference type="SUPFAM" id="SSF53067">
    <property type="entry name" value="Actin-like ATPase domain"/>
    <property type="match status" value="2"/>
</dbReference>
<dbReference type="InterPro" id="IPR036388">
    <property type="entry name" value="WH-like_DNA-bd_sf"/>
</dbReference>
<dbReference type="Proteomes" id="UP000242444">
    <property type="component" value="Unassembled WGS sequence"/>
</dbReference>
<reference evidence="2 3" key="1">
    <citation type="submission" date="2017-07" db="EMBL/GenBank/DDBJ databases">
        <title>Amycolatopsis antarcticus sp. nov., isolated from the surface of an Antarcticus brown macroalga.</title>
        <authorList>
            <person name="Wang J."/>
            <person name="Leiva S."/>
            <person name="Huang J."/>
            <person name="Huang Y."/>
        </authorList>
    </citation>
    <scope>NUCLEOTIDE SEQUENCE [LARGE SCALE GENOMIC DNA]</scope>
    <source>
        <strain evidence="2 3">AU-G6</strain>
    </source>
</reference>
<dbReference type="RefSeq" id="WP_094864034.1">
    <property type="nucleotide sequence ID" value="NZ_NKYE01000011.1"/>
</dbReference>
<dbReference type="InterPro" id="IPR036390">
    <property type="entry name" value="WH_DNA-bd_sf"/>
</dbReference>
<evidence type="ECO:0000256" key="1">
    <source>
        <dbReference type="ARBA" id="ARBA00006479"/>
    </source>
</evidence>
<dbReference type="InParanoid" id="A0A263D071"/>
<keyword evidence="3" id="KW-1185">Reference proteome</keyword>
<sequence>MNGTADGRGNASQASLREVNLALIATTAFAAPEPRSRAELAQRTALSRATVSRLVDELVRGEVLAEQERSTAGARGRPAVPLVPSPARFVALGLQVNTSRLTARVVDLTGATVAQHSQAGDLVGSDPAEVLGELGSIASRLMARLPRHQRLAGAGLALPGIVSTPSGRLLRAPNLGWAEVDAAEHLRTALGPVRLQVGNEADLAALSVARARPGVPGANRDFIYVSGEIGIGGAAVRDGAVLRGSHGWAGEIGHVCVDPNGPACRCGANGCLESFAGRRVLLAGAGLPPDGSPHDVLARAGAGDPGTLAALERAADALGTAVSSAVHLLDLPAVVLGGDLAVIGPLIRDRVEGVLARRVISNPWAAVDIVIGSGDPSDAATGAALAELERVVANPAAYLS</sequence>
<name>A0A263D071_9PSEU</name>
<dbReference type="Gene3D" id="3.30.420.40">
    <property type="match status" value="2"/>
</dbReference>
<dbReference type="PANTHER" id="PTHR18964:SF149">
    <property type="entry name" value="BIFUNCTIONAL UDP-N-ACETYLGLUCOSAMINE 2-EPIMERASE_N-ACETYLMANNOSAMINE KINASE"/>
    <property type="match status" value="1"/>
</dbReference>
<evidence type="ECO:0008006" key="4">
    <source>
        <dbReference type="Google" id="ProtNLM"/>
    </source>
</evidence>
<organism evidence="2 3">
    <name type="scientific">Amycolatopsis antarctica</name>
    <dbReference type="NCBI Taxonomy" id="1854586"/>
    <lineage>
        <taxon>Bacteria</taxon>
        <taxon>Bacillati</taxon>
        <taxon>Actinomycetota</taxon>
        <taxon>Actinomycetes</taxon>
        <taxon>Pseudonocardiales</taxon>
        <taxon>Pseudonocardiaceae</taxon>
        <taxon>Amycolatopsis</taxon>
    </lineage>
</organism>